<comment type="caution">
    <text evidence="1">The sequence shown here is derived from an EMBL/GenBank/DDBJ whole genome shotgun (WGS) entry which is preliminary data.</text>
</comment>
<gene>
    <name evidence="1" type="ORF">GGR88_001471</name>
</gene>
<dbReference type="RefSeq" id="WP_167953907.1">
    <property type="nucleotide sequence ID" value="NZ_JAATJE010000001.1"/>
</dbReference>
<proteinExistence type="predicted"/>
<evidence type="ECO:0000313" key="1">
    <source>
        <dbReference type="EMBL" id="NJC33997.1"/>
    </source>
</evidence>
<dbReference type="Proteomes" id="UP000734218">
    <property type="component" value="Unassembled WGS sequence"/>
</dbReference>
<sequence>MSEPVSPSAMCGTVILVGQDRAGHWLVQDSGRKLEGCFISRTAALSFAEAERQIYHARIEICAAPLVPVIALGALEPGDPSHHAGALS</sequence>
<protein>
    <submittedName>
        <fullName evidence="1">Uncharacterized protein</fullName>
    </submittedName>
</protein>
<organism evidence="1 2">
    <name type="scientific">Sphingomonas jejuensis</name>
    <dbReference type="NCBI Taxonomy" id="904715"/>
    <lineage>
        <taxon>Bacteria</taxon>
        <taxon>Pseudomonadati</taxon>
        <taxon>Pseudomonadota</taxon>
        <taxon>Alphaproteobacteria</taxon>
        <taxon>Sphingomonadales</taxon>
        <taxon>Sphingomonadaceae</taxon>
        <taxon>Sphingomonas</taxon>
    </lineage>
</organism>
<reference evidence="1 2" key="1">
    <citation type="submission" date="2020-03" db="EMBL/GenBank/DDBJ databases">
        <title>Genomic Encyclopedia of Type Strains, Phase IV (KMG-IV): sequencing the most valuable type-strain genomes for metagenomic binning, comparative biology and taxonomic classification.</title>
        <authorList>
            <person name="Goeker M."/>
        </authorList>
    </citation>
    <scope>NUCLEOTIDE SEQUENCE [LARGE SCALE GENOMIC DNA]</scope>
    <source>
        <strain evidence="1 2">DSM 27651</strain>
    </source>
</reference>
<evidence type="ECO:0000313" key="2">
    <source>
        <dbReference type="Proteomes" id="UP000734218"/>
    </source>
</evidence>
<accession>A0ABX0XMA4</accession>
<name>A0ABX0XMA4_9SPHN</name>
<keyword evidence="2" id="KW-1185">Reference proteome</keyword>
<dbReference type="EMBL" id="JAATJE010000001">
    <property type="protein sequence ID" value="NJC33997.1"/>
    <property type="molecule type" value="Genomic_DNA"/>
</dbReference>